<gene>
    <name evidence="2" type="ORF">I7412_26880</name>
</gene>
<feature type="region of interest" description="Disordered" evidence="1">
    <location>
        <begin position="403"/>
        <end position="444"/>
    </location>
</feature>
<sequence length="444" mass="47304">MTSRRSADIVTLCDGWDSSTGGIATFNRLLTIGLADAGYDVIGRVSSSGGATHPRVTISEAPQVPGIDDPRAWLLDPSGLPERVGVLVGHSRFSGGPAARLQATRYPDAQRVHFLHTAPEDLGREQDRPAKGDRNAAIERRLMADADLVVGVGPLLAEEARRLARQSAQHPPPVHELIPGMDAQPVPGYSADPARRVHLLLFGRADDPLKGATNAGKIVRVLAERGLDPQLTVRGAAPDKAHQQEMDLSKLAGRPVWVKPFTTDPRELTQDLWGTDLVLVASRHEAFGLVATEAASHGVPLLVGSHTGVGMFLTDPDRVPEPLGAPCVVPDTSANVTLWADRAQEVLTNLPAARARAAELREDLGSRFTWRAAGAQLMETLERISPSSGRHGPAATIAAARVAELQNRLRSAPRPEPAPAPRADPDLPGPGLEPDPSPGPDYLR</sequence>
<organism evidence="2 3">
    <name type="scientific">Frankia nepalensis</name>
    <dbReference type="NCBI Taxonomy" id="1836974"/>
    <lineage>
        <taxon>Bacteria</taxon>
        <taxon>Bacillati</taxon>
        <taxon>Actinomycetota</taxon>
        <taxon>Actinomycetes</taxon>
        <taxon>Frankiales</taxon>
        <taxon>Frankiaceae</taxon>
        <taxon>Frankia</taxon>
    </lineage>
</organism>
<evidence type="ECO:0000256" key="1">
    <source>
        <dbReference type="SAM" id="MobiDB-lite"/>
    </source>
</evidence>
<dbReference type="Proteomes" id="UP000604475">
    <property type="component" value="Unassembled WGS sequence"/>
</dbReference>
<accession>A0A937UR26</accession>
<dbReference type="AlphaFoldDB" id="A0A937UR26"/>
<proteinExistence type="predicted"/>
<dbReference type="Pfam" id="PF20706">
    <property type="entry name" value="GT4-conflict"/>
    <property type="match status" value="1"/>
</dbReference>
<dbReference type="EMBL" id="JAEACQ010000253">
    <property type="protein sequence ID" value="MBL7630718.1"/>
    <property type="molecule type" value="Genomic_DNA"/>
</dbReference>
<evidence type="ECO:0000313" key="3">
    <source>
        <dbReference type="Proteomes" id="UP000604475"/>
    </source>
</evidence>
<dbReference type="RefSeq" id="WP_203007274.1">
    <property type="nucleotide sequence ID" value="NZ_JADWYU010000165.1"/>
</dbReference>
<name>A0A937UR26_9ACTN</name>
<protein>
    <submittedName>
        <fullName evidence="2">Glycosyltransferase family 4 protein</fullName>
    </submittedName>
</protein>
<dbReference type="Gene3D" id="3.40.50.2000">
    <property type="entry name" value="Glycogen Phosphorylase B"/>
    <property type="match status" value="2"/>
</dbReference>
<dbReference type="SUPFAM" id="SSF53756">
    <property type="entry name" value="UDP-Glycosyltransferase/glycogen phosphorylase"/>
    <property type="match status" value="1"/>
</dbReference>
<dbReference type="CDD" id="cd03801">
    <property type="entry name" value="GT4_PimA-like"/>
    <property type="match status" value="1"/>
</dbReference>
<keyword evidence="3" id="KW-1185">Reference proteome</keyword>
<reference evidence="2" key="1">
    <citation type="submission" date="2020-12" db="EMBL/GenBank/DDBJ databases">
        <title>Genomic characterization of non-nitrogen-fixing Frankia strains.</title>
        <authorList>
            <person name="Carlos-Shanley C."/>
            <person name="Guerra T."/>
            <person name="Hahn D."/>
        </authorList>
    </citation>
    <scope>NUCLEOTIDE SEQUENCE</scope>
    <source>
        <strain evidence="2">CN6</strain>
    </source>
</reference>
<evidence type="ECO:0000313" key="2">
    <source>
        <dbReference type="EMBL" id="MBL7630718.1"/>
    </source>
</evidence>
<comment type="caution">
    <text evidence="2">The sequence shown here is derived from an EMBL/GenBank/DDBJ whole genome shotgun (WGS) entry which is preliminary data.</text>
</comment>
<feature type="compositionally biased region" description="Pro residues" evidence="1">
    <location>
        <begin position="414"/>
        <end position="444"/>
    </location>
</feature>